<dbReference type="Proteomes" id="UP000034656">
    <property type="component" value="Unassembled WGS sequence"/>
</dbReference>
<organism evidence="1 2">
    <name type="scientific">Candidatus Nomurabacteria bacterium GW2011_GWC2_39_41</name>
    <dbReference type="NCBI Taxonomy" id="1618754"/>
    <lineage>
        <taxon>Bacteria</taxon>
        <taxon>Candidatus Nomuraibacteriota</taxon>
    </lineage>
</organism>
<evidence type="ECO:0000313" key="2">
    <source>
        <dbReference type="Proteomes" id="UP000034656"/>
    </source>
</evidence>
<reference evidence="1 2" key="1">
    <citation type="journal article" date="2015" name="Nature">
        <title>rRNA introns, odd ribosomes, and small enigmatic genomes across a large radiation of phyla.</title>
        <authorList>
            <person name="Brown C.T."/>
            <person name="Hug L.A."/>
            <person name="Thomas B.C."/>
            <person name="Sharon I."/>
            <person name="Castelle C.J."/>
            <person name="Singh A."/>
            <person name="Wilkins M.J."/>
            <person name="Williams K.H."/>
            <person name="Banfield J.F."/>
        </authorList>
    </citation>
    <scope>NUCLEOTIDE SEQUENCE [LARGE SCALE GENOMIC DNA]</scope>
</reference>
<dbReference type="EMBL" id="LBXB01000004">
    <property type="protein sequence ID" value="KKR20407.1"/>
    <property type="molecule type" value="Genomic_DNA"/>
</dbReference>
<feature type="non-terminal residue" evidence="1">
    <location>
        <position position="73"/>
    </location>
</feature>
<accession>A0A837HR78</accession>
<dbReference type="AlphaFoldDB" id="A0A837HR78"/>
<evidence type="ECO:0000313" key="1">
    <source>
        <dbReference type="EMBL" id="KKR20407.1"/>
    </source>
</evidence>
<comment type="caution">
    <text evidence="1">The sequence shown here is derived from an EMBL/GenBank/DDBJ whole genome shotgun (WGS) entry which is preliminary data.</text>
</comment>
<name>A0A837HR78_9BACT</name>
<proteinExistence type="predicted"/>
<protein>
    <submittedName>
        <fullName evidence="1">Uncharacterized protein</fullName>
    </submittedName>
</protein>
<gene>
    <name evidence="1" type="ORF">UT51_C0004G0066</name>
</gene>
<sequence>MTNKKAFLIVTLLVGIVLVGQWLPLLSASASETFTLTLQDGLSGYTGTTDTHINNWSKTTNYGPATILALYPY</sequence>